<comment type="subcellular location">
    <subcellularLocation>
        <location evidence="1">Membrane</location>
        <topology evidence="1">Peripheral membrane protein</topology>
    </subcellularLocation>
</comment>
<dbReference type="GO" id="GO:0015979">
    <property type="term" value="P:photosynthesis"/>
    <property type="evidence" value="ECO:0007669"/>
    <property type="project" value="InterPro"/>
</dbReference>
<proteinExistence type="inferred from homology"/>
<dbReference type="Gene3D" id="1.10.150.320">
    <property type="entry name" value="Photosystem II 12 kDa extrinsic protein"/>
    <property type="match status" value="1"/>
</dbReference>
<dbReference type="GO" id="GO:0042549">
    <property type="term" value="P:photosystem II stabilization"/>
    <property type="evidence" value="ECO:0007669"/>
    <property type="project" value="InterPro"/>
</dbReference>
<evidence type="ECO:0000256" key="6">
    <source>
        <dbReference type="SAM" id="SignalP"/>
    </source>
</evidence>
<keyword evidence="6" id="KW-0732">Signal</keyword>
<accession>A0A7S1MNU4</accession>
<dbReference type="GO" id="GO:0019898">
    <property type="term" value="C:extrinsic component of membrane"/>
    <property type="evidence" value="ECO:0007669"/>
    <property type="project" value="InterPro"/>
</dbReference>
<evidence type="ECO:0000256" key="2">
    <source>
        <dbReference type="ARBA" id="ARBA00010827"/>
    </source>
</evidence>
<comment type="similarity">
    <text evidence="2">Belongs to the PsbU family.</text>
</comment>
<evidence type="ECO:0000256" key="1">
    <source>
        <dbReference type="ARBA" id="ARBA00004170"/>
    </source>
</evidence>
<dbReference type="AlphaFoldDB" id="A0A7S1MNU4"/>
<organism evidence="7">
    <name type="scientific">Alexandrium catenella</name>
    <name type="common">Red tide dinoflagellate</name>
    <name type="synonym">Gonyaulax catenella</name>
    <dbReference type="NCBI Taxonomy" id="2925"/>
    <lineage>
        <taxon>Eukaryota</taxon>
        <taxon>Sar</taxon>
        <taxon>Alveolata</taxon>
        <taxon>Dinophyceae</taxon>
        <taxon>Gonyaulacales</taxon>
        <taxon>Pyrocystaceae</taxon>
        <taxon>Alexandrium</taxon>
    </lineage>
</organism>
<reference evidence="7" key="1">
    <citation type="submission" date="2021-01" db="EMBL/GenBank/DDBJ databases">
        <authorList>
            <person name="Corre E."/>
            <person name="Pelletier E."/>
            <person name="Niang G."/>
            <person name="Scheremetjew M."/>
            <person name="Finn R."/>
            <person name="Kale V."/>
            <person name="Holt S."/>
            <person name="Cochrane G."/>
            <person name="Meng A."/>
            <person name="Brown T."/>
            <person name="Cohen L."/>
        </authorList>
    </citation>
    <scope>NUCLEOTIDE SEQUENCE</scope>
    <source>
        <strain evidence="7">OF101</strain>
    </source>
</reference>
<dbReference type="GO" id="GO:0009523">
    <property type="term" value="C:photosystem II"/>
    <property type="evidence" value="ECO:0007669"/>
    <property type="project" value="InterPro"/>
</dbReference>
<dbReference type="EMBL" id="HBGE01041324">
    <property type="protein sequence ID" value="CAD9136825.1"/>
    <property type="molecule type" value="Transcribed_RNA"/>
</dbReference>
<keyword evidence="3" id="KW-0793">Thylakoid</keyword>
<dbReference type="SUPFAM" id="SSF81585">
    <property type="entry name" value="PsbU/PolX domain-like"/>
    <property type="match status" value="1"/>
</dbReference>
<keyword evidence="4" id="KW-0472">Membrane</keyword>
<sequence>MALLVRASLLACLAAPAVAYVAPAHREVSTSRTVQSTAPAGIWAAQDPVAEETADARAGPFGLVAASVAIGAALGWLSSRRQQVASATAAAAVALTPIAAPAIVEYDGIKYLGGTDKVDINNANVQAYRQFPGFYPTAAGAIATHGPYKSVKDIYGIPNLDPRVVETFKKYESNLVCLPPSPAYYLDRVNNFMYR</sequence>
<evidence type="ECO:0000256" key="4">
    <source>
        <dbReference type="ARBA" id="ARBA00023136"/>
    </source>
</evidence>
<protein>
    <recommendedName>
        <fullName evidence="5">Photosystem II 12 kDa extrinsic protein</fullName>
    </recommendedName>
</protein>
<evidence type="ECO:0000256" key="3">
    <source>
        <dbReference type="ARBA" id="ARBA00023078"/>
    </source>
</evidence>
<feature type="signal peptide" evidence="6">
    <location>
        <begin position="1"/>
        <end position="19"/>
    </location>
</feature>
<evidence type="ECO:0000313" key="7">
    <source>
        <dbReference type="EMBL" id="CAD9136825.1"/>
    </source>
</evidence>
<name>A0A7S1MNU4_ALECA</name>
<feature type="chain" id="PRO_5030957464" description="Photosystem II 12 kDa extrinsic protein" evidence="6">
    <location>
        <begin position="20"/>
        <end position="195"/>
    </location>
</feature>
<evidence type="ECO:0000256" key="5">
    <source>
        <dbReference type="ARBA" id="ARBA00043089"/>
    </source>
</evidence>
<dbReference type="Pfam" id="PF06514">
    <property type="entry name" value="PsbU"/>
    <property type="match status" value="1"/>
</dbReference>
<dbReference type="InterPro" id="IPR010527">
    <property type="entry name" value="PSII_PsbU"/>
</dbReference>
<gene>
    <name evidence="7" type="ORF">ACAT0790_LOCUS24933</name>
</gene>